<evidence type="ECO:0008006" key="3">
    <source>
        <dbReference type="Google" id="ProtNLM"/>
    </source>
</evidence>
<dbReference type="InterPro" id="IPR012337">
    <property type="entry name" value="RNaseH-like_sf"/>
</dbReference>
<dbReference type="InterPro" id="IPR036397">
    <property type="entry name" value="RNaseH_sf"/>
</dbReference>
<reference evidence="1 2" key="1">
    <citation type="submission" date="2022-03" db="EMBL/GenBank/DDBJ databases">
        <title>Complete genome sequence of Lysobacter capsici VKM B-2533 and Lysobacter gummosus 10.1.1, promising sources of lytic agents.</title>
        <authorList>
            <person name="Tarlachkov S.V."/>
            <person name="Kudryakova I.V."/>
            <person name="Afoshin A.S."/>
            <person name="Leontyevskaya E.A."/>
            <person name="Leontyevskaya N.V."/>
        </authorList>
    </citation>
    <scope>NUCLEOTIDE SEQUENCE [LARGE SCALE GENOMIC DNA]</scope>
    <source>
        <strain evidence="1 2">10.1.1</strain>
    </source>
</reference>
<name>A0ABY3XE58_9GAMM</name>
<keyword evidence="2" id="KW-1185">Reference proteome</keyword>
<dbReference type="Proteomes" id="UP000829194">
    <property type="component" value="Chromosome"/>
</dbReference>
<protein>
    <recommendedName>
        <fullName evidence="3">Holliday junction resolvasome RuvABC endonuclease subunit</fullName>
    </recommendedName>
</protein>
<evidence type="ECO:0000313" key="1">
    <source>
        <dbReference type="EMBL" id="UNP29271.1"/>
    </source>
</evidence>
<organism evidence="1 2">
    <name type="scientific">Lysobacter gummosus</name>
    <dbReference type="NCBI Taxonomy" id="262324"/>
    <lineage>
        <taxon>Bacteria</taxon>
        <taxon>Pseudomonadati</taxon>
        <taxon>Pseudomonadota</taxon>
        <taxon>Gammaproteobacteria</taxon>
        <taxon>Lysobacterales</taxon>
        <taxon>Lysobacteraceae</taxon>
        <taxon>Lysobacter</taxon>
    </lineage>
</organism>
<dbReference type="EMBL" id="CP093547">
    <property type="protein sequence ID" value="UNP29271.1"/>
    <property type="molecule type" value="Genomic_DNA"/>
</dbReference>
<dbReference type="Gene3D" id="3.30.420.10">
    <property type="entry name" value="Ribonuclease H-like superfamily/Ribonuclease H"/>
    <property type="match status" value="1"/>
</dbReference>
<dbReference type="RefSeq" id="WP_237049798.1">
    <property type="nucleotide sequence ID" value="NZ_CP011131.1"/>
</dbReference>
<proteinExistence type="predicted"/>
<sequence length="201" mass="21850">MIEINDLGERVANGAELPVPPYVCVRAHTRVLTGSPAISATQTGEIASPTLLALDLGTTLGWALRLSGQAMSGTEHFKVGRFEGGGMRYLRFVRWLDDLWRFAGAPSTLYFEEVRRHRGVDAAHVYGGFLAQLTAWCERHAVPYQGVPVGTIKKFATGKGNADKAAMIEAAKRLGHEPADDNEADALALLHWAIAQEQARV</sequence>
<gene>
    <name evidence="1" type="ORF">MOV92_22840</name>
</gene>
<dbReference type="SUPFAM" id="SSF53098">
    <property type="entry name" value="Ribonuclease H-like"/>
    <property type="match status" value="1"/>
</dbReference>
<evidence type="ECO:0000313" key="2">
    <source>
        <dbReference type="Proteomes" id="UP000829194"/>
    </source>
</evidence>
<accession>A0ABY3XE58</accession>